<evidence type="ECO:0000313" key="2">
    <source>
        <dbReference type="EMBL" id="HIZ68655.1"/>
    </source>
</evidence>
<dbReference type="SUPFAM" id="SSF56935">
    <property type="entry name" value="Porins"/>
    <property type="match status" value="1"/>
</dbReference>
<dbReference type="EMBL" id="DXBE01000020">
    <property type="protein sequence ID" value="HIZ68655.1"/>
    <property type="molecule type" value="Genomic_DNA"/>
</dbReference>
<reference evidence="2" key="2">
    <citation type="submission" date="2021-04" db="EMBL/GenBank/DDBJ databases">
        <authorList>
            <person name="Gilroy R."/>
        </authorList>
    </citation>
    <scope>NUCLEOTIDE SEQUENCE</scope>
    <source>
        <strain evidence="2">ChiHecec3B27-8219</strain>
    </source>
</reference>
<gene>
    <name evidence="2" type="ORF">H9966_02040</name>
</gene>
<feature type="signal peptide" evidence="1">
    <location>
        <begin position="1"/>
        <end position="20"/>
    </location>
</feature>
<comment type="caution">
    <text evidence="2">The sequence shown here is derived from an EMBL/GenBank/DDBJ whole genome shotgun (WGS) entry which is preliminary data.</text>
</comment>
<protein>
    <submittedName>
        <fullName evidence="2">Hemin receptor</fullName>
    </submittedName>
</protein>
<organism evidence="2 3">
    <name type="scientific">Candidatus Prevotella avicola</name>
    <dbReference type="NCBI Taxonomy" id="2838738"/>
    <lineage>
        <taxon>Bacteria</taxon>
        <taxon>Pseudomonadati</taxon>
        <taxon>Bacteroidota</taxon>
        <taxon>Bacteroidia</taxon>
        <taxon>Bacteroidales</taxon>
        <taxon>Prevotellaceae</taxon>
        <taxon>Prevotella</taxon>
    </lineage>
</organism>
<accession>A0A9D2FXM8</accession>
<feature type="chain" id="PRO_5038886918" evidence="1">
    <location>
        <begin position="21"/>
        <end position="523"/>
    </location>
</feature>
<keyword evidence="1" id="KW-0732">Signal</keyword>
<dbReference type="AlphaFoldDB" id="A0A9D2FXM8"/>
<name>A0A9D2FXM8_9BACT</name>
<keyword evidence="2" id="KW-0675">Receptor</keyword>
<evidence type="ECO:0000256" key="1">
    <source>
        <dbReference type="SAM" id="SignalP"/>
    </source>
</evidence>
<sequence>MRMRFISMAALALFTMSAAAQETYQSANLVTTDLNGTARYVGMGGAMEALGADISTMSTNPAGIGLFRRSVINMSAGLVTQTDADTHLSINGSYADFDGDKTKLSFDQLGFVYSHRVGRRSYLNFGFNYHKSRNFNQILNAVGGLYNASQNKLTAMKYDYLKHESSYVQNLAWNAVDANYSNMMAYDEDLDQYDFMNGTAYMFGQYQKGYIGEYDFNISGNINERVYLGLTIGVHDVNYRSDSYYTEDLEGGGISEGLEYMKIDGTGFDLKLGAIFRPVEESPFRIGVYVNSPIFYDLKMDAGHGLYMTDNTNEAESWNDLYYDFKINTPWKFGVSLGHTVGNFLALGATYEYSDYSTIDNRIKDDGYWYDDWYGDYYYDASSSDDVMNRHTENSLKGVHTLKLGLEVKPMPQFAIRAGYNFVLAVFDEDAFRDGSLPSPGVAYATSTNYTNWKSTNRFTLGAGYLGKHFTVDLAYQYSATNGDFYPFMSYVDNNDPSLDNIADATKVSNYRHQLLLTLGYKF</sequence>
<evidence type="ECO:0000313" key="3">
    <source>
        <dbReference type="Proteomes" id="UP000824055"/>
    </source>
</evidence>
<reference evidence="2" key="1">
    <citation type="journal article" date="2021" name="PeerJ">
        <title>Extensive microbial diversity within the chicken gut microbiome revealed by metagenomics and culture.</title>
        <authorList>
            <person name="Gilroy R."/>
            <person name="Ravi A."/>
            <person name="Getino M."/>
            <person name="Pursley I."/>
            <person name="Horton D.L."/>
            <person name="Alikhan N.F."/>
            <person name="Baker D."/>
            <person name="Gharbi K."/>
            <person name="Hall N."/>
            <person name="Watson M."/>
            <person name="Adriaenssens E.M."/>
            <person name="Foster-Nyarko E."/>
            <person name="Jarju S."/>
            <person name="Secka A."/>
            <person name="Antonio M."/>
            <person name="Oren A."/>
            <person name="Chaudhuri R.R."/>
            <person name="La Ragione R."/>
            <person name="Hildebrand F."/>
            <person name="Pallen M.J."/>
        </authorList>
    </citation>
    <scope>NUCLEOTIDE SEQUENCE</scope>
    <source>
        <strain evidence="2">ChiHecec3B27-8219</strain>
    </source>
</reference>
<dbReference type="Proteomes" id="UP000824055">
    <property type="component" value="Unassembled WGS sequence"/>
</dbReference>
<dbReference type="Gene3D" id="2.40.160.60">
    <property type="entry name" value="Outer membrane protein transport protein (OMPP1/FadL/TodX)"/>
    <property type="match status" value="1"/>
</dbReference>
<proteinExistence type="predicted"/>